<keyword evidence="6 9" id="KW-0472">Membrane</keyword>
<dbReference type="AlphaFoldDB" id="A0AAD9Q1P2"/>
<dbReference type="Pfam" id="PF07714">
    <property type="entry name" value="PK_Tyr_Ser-Thr"/>
    <property type="match status" value="1"/>
</dbReference>
<evidence type="ECO:0000313" key="15">
    <source>
        <dbReference type="Proteomes" id="UP001249851"/>
    </source>
</evidence>
<dbReference type="Pfam" id="PF00041">
    <property type="entry name" value="fn3"/>
    <property type="match status" value="1"/>
</dbReference>
<protein>
    <submittedName>
        <fullName evidence="14">Ephrin type-A receptor 4</fullName>
    </submittedName>
</protein>
<accession>A0AAD9Q1P2</accession>
<dbReference type="Gene3D" id="2.60.40.10">
    <property type="entry name" value="Immunoglobulins"/>
    <property type="match status" value="2"/>
</dbReference>
<evidence type="ECO:0000256" key="5">
    <source>
        <dbReference type="ARBA" id="ARBA00022989"/>
    </source>
</evidence>
<dbReference type="InterPro" id="IPR011009">
    <property type="entry name" value="Kinase-like_dom_sf"/>
</dbReference>
<dbReference type="PROSITE" id="PS51550">
    <property type="entry name" value="EPH_LBD"/>
    <property type="match status" value="1"/>
</dbReference>
<keyword evidence="3 8" id="KW-0547">Nucleotide-binding</keyword>
<feature type="domain" description="Fibronectin type-III" evidence="12">
    <location>
        <begin position="287"/>
        <end position="408"/>
    </location>
</feature>
<dbReference type="InterPro" id="IPR013783">
    <property type="entry name" value="Ig-like_fold"/>
</dbReference>
<dbReference type="InterPro" id="IPR050449">
    <property type="entry name" value="Ephrin_rcpt_TKs"/>
</dbReference>
<evidence type="ECO:0000256" key="4">
    <source>
        <dbReference type="ARBA" id="ARBA00022840"/>
    </source>
</evidence>
<dbReference type="EMBL" id="JARQWQ010000084">
    <property type="protein sequence ID" value="KAK2552715.1"/>
    <property type="molecule type" value="Genomic_DNA"/>
</dbReference>
<feature type="domain" description="Eph LBD" evidence="13">
    <location>
        <begin position="13"/>
        <end position="199"/>
    </location>
</feature>
<dbReference type="InterPro" id="IPR003961">
    <property type="entry name" value="FN3_dom"/>
</dbReference>
<dbReference type="SMART" id="SM00615">
    <property type="entry name" value="EPH_lbd"/>
    <property type="match status" value="1"/>
</dbReference>
<comment type="subcellular location">
    <subcellularLocation>
        <location evidence="1">Membrane</location>
        <topology evidence="1">Single-pass membrane protein</topology>
    </subcellularLocation>
</comment>
<keyword evidence="10" id="KW-0732">Signal</keyword>
<keyword evidence="15" id="KW-1185">Reference proteome</keyword>
<evidence type="ECO:0000256" key="1">
    <source>
        <dbReference type="ARBA" id="ARBA00004167"/>
    </source>
</evidence>
<dbReference type="InterPro" id="IPR001245">
    <property type="entry name" value="Ser-Thr/Tyr_kinase_cat_dom"/>
</dbReference>
<evidence type="ECO:0000256" key="7">
    <source>
        <dbReference type="ARBA" id="ARBA00023170"/>
    </source>
</evidence>
<reference evidence="14" key="2">
    <citation type="journal article" date="2023" name="Science">
        <title>Genomic signatures of disease resistance in endangered staghorn corals.</title>
        <authorList>
            <person name="Vollmer S.V."/>
            <person name="Selwyn J.D."/>
            <person name="Despard B.A."/>
            <person name="Roesel C.L."/>
        </authorList>
    </citation>
    <scope>NUCLEOTIDE SEQUENCE</scope>
    <source>
        <strain evidence="14">K2</strain>
    </source>
</reference>
<comment type="caution">
    <text evidence="14">The sequence shown here is derived from an EMBL/GenBank/DDBJ whole genome shotgun (WGS) entry which is preliminary data.</text>
</comment>
<dbReference type="PROSITE" id="PS50853">
    <property type="entry name" value="FN3"/>
    <property type="match status" value="2"/>
</dbReference>
<evidence type="ECO:0000259" key="11">
    <source>
        <dbReference type="PROSITE" id="PS50011"/>
    </source>
</evidence>
<feature type="transmembrane region" description="Helical" evidence="9">
    <location>
        <begin position="510"/>
        <end position="534"/>
    </location>
</feature>
<dbReference type="InterPro" id="IPR008979">
    <property type="entry name" value="Galactose-bd-like_sf"/>
</dbReference>
<dbReference type="Proteomes" id="UP001249851">
    <property type="component" value="Unassembled WGS sequence"/>
</dbReference>
<feature type="binding site" evidence="8">
    <location>
        <position position="625"/>
    </location>
    <ligand>
        <name>ATP</name>
        <dbReference type="ChEBI" id="CHEBI:30616"/>
    </ligand>
</feature>
<keyword evidence="7 14" id="KW-0675">Receptor</keyword>
<keyword evidence="2 9" id="KW-0812">Transmembrane</keyword>
<dbReference type="Gene3D" id="2.60.40.1770">
    <property type="entry name" value="ephrin a2 ectodomain"/>
    <property type="match status" value="1"/>
</dbReference>
<keyword evidence="4 8" id="KW-0067">ATP-binding</keyword>
<dbReference type="SUPFAM" id="SSF49265">
    <property type="entry name" value="Fibronectin type III"/>
    <property type="match status" value="1"/>
</dbReference>
<dbReference type="GO" id="GO:0005524">
    <property type="term" value="F:ATP binding"/>
    <property type="evidence" value="ECO:0007669"/>
    <property type="project" value="UniProtKB-UniRule"/>
</dbReference>
<evidence type="ECO:0000256" key="2">
    <source>
        <dbReference type="ARBA" id="ARBA00022692"/>
    </source>
</evidence>
<dbReference type="InterPro" id="IPR001090">
    <property type="entry name" value="Ephrin_rcpt_lig-bd_dom"/>
</dbReference>
<dbReference type="CDD" id="cd00063">
    <property type="entry name" value="FN3"/>
    <property type="match status" value="2"/>
</dbReference>
<evidence type="ECO:0000259" key="13">
    <source>
        <dbReference type="PROSITE" id="PS51550"/>
    </source>
</evidence>
<dbReference type="GO" id="GO:0005886">
    <property type="term" value="C:plasma membrane"/>
    <property type="evidence" value="ECO:0007669"/>
    <property type="project" value="TreeGrafter"/>
</dbReference>
<dbReference type="SUPFAM" id="SSF56112">
    <property type="entry name" value="Protein kinase-like (PK-like)"/>
    <property type="match status" value="1"/>
</dbReference>
<keyword evidence="5 9" id="KW-1133">Transmembrane helix</keyword>
<proteinExistence type="predicted"/>
<dbReference type="Gene3D" id="3.30.200.20">
    <property type="entry name" value="Phosphorylase Kinase, domain 1"/>
    <property type="match status" value="1"/>
</dbReference>
<gene>
    <name evidence="14" type="ORF">P5673_026117</name>
</gene>
<feature type="signal peptide" evidence="10">
    <location>
        <begin position="1"/>
        <end position="24"/>
    </location>
</feature>
<dbReference type="InterPro" id="IPR000719">
    <property type="entry name" value="Prot_kinase_dom"/>
</dbReference>
<dbReference type="InterPro" id="IPR036116">
    <property type="entry name" value="FN3_sf"/>
</dbReference>
<evidence type="ECO:0000256" key="10">
    <source>
        <dbReference type="SAM" id="SignalP"/>
    </source>
</evidence>
<evidence type="ECO:0000313" key="14">
    <source>
        <dbReference type="EMBL" id="KAK2552715.1"/>
    </source>
</evidence>
<evidence type="ECO:0000256" key="8">
    <source>
        <dbReference type="PROSITE-ProRule" id="PRU10141"/>
    </source>
</evidence>
<feature type="chain" id="PRO_5042043200" evidence="10">
    <location>
        <begin position="25"/>
        <end position="757"/>
    </location>
</feature>
<dbReference type="GO" id="GO:0004672">
    <property type="term" value="F:protein kinase activity"/>
    <property type="evidence" value="ECO:0007669"/>
    <property type="project" value="InterPro"/>
</dbReference>
<dbReference type="Gene3D" id="2.60.120.260">
    <property type="entry name" value="Galactose-binding domain-like"/>
    <property type="match status" value="1"/>
</dbReference>
<dbReference type="SMART" id="SM00060">
    <property type="entry name" value="FN3"/>
    <property type="match status" value="2"/>
</dbReference>
<dbReference type="PROSITE" id="PS50011">
    <property type="entry name" value="PROTEIN_KINASE_DOM"/>
    <property type="match status" value="1"/>
</dbReference>
<evidence type="ECO:0000256" key="9">
    <source>
        <dbReference type="SAM" id="Phobius"/>
    </source>
</evidence>
<dbReference type="PANTHER" id="PTHR46877:SF14">
    <property type="entry name" value="RECEPTOR PROTEIN-TYROSINE KINASE"/>
    <property type="match status" value="1"/>
</dbReference>
<dbReference type="PANTHER" id="PTHR46877">
    <property type="entry name" value="EPH RECEPTOR A5"/>
    <property type="match status" value="1"/>
</dbReference>
<reference evidence="14" key="1">
    <citation type="journal article" date="2023" name="G3 (Bethesda)">
        <title>Whole genome assembly and annotation of the endangered Caribbean coral Acropora cervicornis.</title>
        <authorList>
            <person name="Selwyn J.D."/>
            <person name="Vollmer S.V."/>
        </authorList>
    </citation>
    <scope>NUCLEOTIDE SEQUENCE</scope>
    <source>
        <strain evidence="14">K2</strain>
    </source>
</reference>
<dbReference type="Pfam" id="PF01404">
    <property type="entry name" value="Ephrin_lbd"/>
    <property type="match status" value="1"/>
</dbReference>
<evidence type="ECO:0000259" key="12">
    <source>
        <dbReference type="PROSITE" id="PS50853"/>
    </source>
</evidence>
<dbReference type="InterPro" id="IPR017441">
    <property type="entry name" value="Protein_kinase_ATP_BS"/>
</dbReference>
<dbReference type="Pfam" id="PF25599">
    <property type="entry name" value="Ephrin_CRD"/>
    <property type="match status" value="1"/>
</dbReference>
<evidence type="ECO:0000256" key="6">
    <source>
        <dbReference type="ARBA" id="ARBA00023136"/>
    </source>
</evidence>
<name>A0AAD9Q1P2_ACRCE</name>
<feature type="non-terminal residue" evidence="14">
    <location>
        <position position="1"/>
    </location>
</feature>
<dbReference type="SUPFAM" id="SSF49785">
    <property type="entry name" value="Galactose-binding domain-like"/>
    <property type="match status" value="1"/>
</dbReference>
<dbReference type="PROSITE" id="PS00107">
    <property type="entry name" value="PROTEIN_KINASE_ATP"/>
    <property type="match status" value="1"/>
</dbReference>
<evidence type="ECO:0000256" key="3">
    <source>
        <dbReference type="ARBA" id="ARBA00022741"/>
    </source>
</evidence>
<organism evidence="14 15">
    <name type="scientific">Acropora cervicornis</name>
    <name type="common">Staghorn coral</name>
    <dbReference type="NCBI Taxonomy" id="6130"/>
    <lineage>
        <taxon>Eukaryota</taxon>
        <taxon>Metazoa</taxon>
        <taxon>Cnidaria</taxon>
        <taxon>Anthozoa</taxon>
        <taxon>Hexacorallia</taxon>
        <taxon>Scleractinia</taxon>
        <taxon>Astrocoeniina</taxon>
        <taxon>Acroporidae</taxon>
        <taxon>Acropora</taxon>
    </lineage>
</organism>
<sequence length="757" mass="85913">QEIHMEHFWITGLIALVFSSLVSSEQHYIMETPDCSSCIWSWNTAAYFQFPGFGLTWHQPTGQNNRYSICNPNNPQEPNNWLRSPEVIEVGDIHRLDVTFRYFSRQCGQSASFCKESFYAYVWESNTSVTTREIPHPINDFQLYRRFANITRQSDQETNLTVPLHVTSKYIVLGIRDQGGCRTLHSVKVSYKVCSEKTLKDRLVSFPSTIAHRQVESIPVQGICIANSRQILPGNLTIFCDSDGEWNTSRLESRCVCEKDMENRDGFCTACPAGTFNEGRGFNCSEIPSNPRNAKVIFVNQSAVKLAWQVPEITGYQTDVHYDVECRRTCNDNDVSDCDDTLAACGSQVDYLPSKRGLNETHVFITHLSSFITYEFRIYAWNRVSGVAQKIHRKESSFTLHRVTTSASLPSKVRITFVQQSGTMVRISWSLDSTNGINLTYYLTYTRLDDTKDSNTIKTTKTEVTLHRLKLGKTYSFLVAAENHIGRSYSDPVVKKLLGSAYEPSVDPTMYIVICVILSTVLLIGTALVGVYVYRQRKARHRSGRQGDGVPRVGIDNLGNSLAIVTPQTSRGYPTSWNHDQYMEMTDITDNELERNDIKFIRLLGSGNFGEVYKAVISDCIVAVKSLKVNDESKFVLSKENASQKDKQDMLTELHVMKCLKSHNHVVQMIGYSTRSDPLLLILEYMPYGDLLGYLRISRGHNDTYNSGEKKPTSRLTDTELLSFAWMIADGMSYLADMRVKLNHSFISYDLNVARIL</sequence>
<feature type="domain" description="Protein kinase" evidence="11">
    <location>
        <begin position="598"/>
        <end position="757"/>
    </location>
</feature>
<feature type="domain" description="Fibronectin type-III" evidence="12">
    <location>
        <begin position="409"/>
        <end position="504"/>
    </location>
</feature>